<dbReference type="EMBL" id="UGTF01000002">
    <property type="protein sequence ID" value="SUB88116.1"/>
    <property type="molecule type" value="Genomic_DNA"/>
</dbReference>
<accession>A0A379E638</accession>
<sequence length="157" mass="17975">MEDKTIFGEHNFKADHLDVGRILPFFPWKELFEKRHFELPYPAVIHTDDEAETLYRSVVDMLAGLMTGNTVDINIDLTFEGNPEDTASARGTLIINVDFKEKPDRECEKLNITPKELANYLRLAALDWVMNEENYGSILKAEPKATNCWLITAVTSR</sequence>
<proteinExistence type="predicted"/>
<name>A0A379E638_9PORP</name>
<evidence type="ECO:0000313" key="2">
    <source>
        <dbReference type="Proteomes" id="UP000254156"/>
    </source>
</evidence>
<gene>
    <name evidence="1" type="ORF">NCTC11632_00177</name>
</gene>
<protein>
    <submittedName>
        <fullName evidence="1">Uncharacterized protein</fullName>
    </submittedName>
</protein>
<dbReference type="AlphaFoldDB" id="A0A379E638"/>
<dbReference type="Proteomes" id="UP000254156">
    <property type="component" value="Unassembled WGS sequence"/>
</dbReference>
<evidence type="ECO:0000313" key="1">
    <source>
        <dbReference type="EMBL" id="SUB88116.1"/>
    </source>
</evidence>
<dbReference type="RefSeq" id="WP_025004393.1">
    <property type="nucleotide sequence ID" value="NZ_UGTF01000002.1"/>
</dbReference>
<reference evidence="1 2" key="1">
    <citation type="submission" date="2018-06" db="EMBL/GenBank/DDBJ databases">
        <authorList>
            <consortium name="Pathogen Informatics"/>
            <person name="Doyle S."/>
        </authorList>
    </citation>
    <scope>NUCLEOTIDE SEQUENCE [LARGE SCALE GENOMIC DNA]</scope>
    <source>
        <strain evidence="1 2">NCTC11632</strain>
    </source>
</reference>
<organism evidence="1 2">
    <name type="scientific">Porphyromonas macacae</name>
    <dbReference type="NCBI Taxonomy" id="28115"/>
    <lineage>
        <taxon>Bacteria</taxon>
        <taxon>Pseudomonadati</taxon>
        <taxon>Bacteroidota</taxon>
        <taxon>Bacteroidia</taxon>
        <taxon>Bacteroidales</taxon>
        <taxon>Porphyromonadaceae</taxon>
        <taxon>Porphyromonas</taxon>
    </lineage>
</organism>